<keyword evidence="2" id="KW-0808">Transferase</keyword>
<comment type="caution">
    <text evidence="2">The sequence shown here is derived from an EMBL/GenBank/DDBJ whole genome shotgun (WGS) entry which is preliminary data.</text>
</comment>
<organism evidence="2 3">
    <name type="scientific">Glutamicibacter arilaitensis</name>
    <dbReference type="NCBI Taxonomy" id="256701"/>
    <lineage>
        <taxon>Bacteria</taxon>
        <taxon>Bacillati</taxon>
        <taxon>Actinomycetota</taxon>
        <taxon>Actinomycetes</taxon>
        <taxon>Micrococcales</taxon>
        <taxon>Micrococcaceae</taxon>
        <taxon>Glutamicibacter</taxon>
    </lineage>
</organism>
<dbReference type="InterPro" id="IPR000182">
    <property type="entry name" value="GNAT_dom"/>
</dbReference>
<reference evidence="2 3" key="1">
    <citation type="journal article" date="2017" name="Elife">
        <title>Extensive horizontal gene transfer in cheese-associated bacteria.</title>
        <authorList>
            <person name="Bonham K.S."/>
            <person name="Wolfe B.E."/>
            <person name="Dutton R.J."/>
        </authorList>
    </citation>
    <scope>NUCLEOTIDE SEQUENCE [LARGE SCALE GENOMIC DNA]</scope>
    <source>
        <strain evidence="2 3">JB182</strain>
    </source>
</reference>
<proteinExistence type="predicted"/>
<evidence type="ECO:0000259" key="1">
    <source>
        <dbReference type="PROSITE" id="PS51186"/>
    </source>
</evidence>
<dbReference type="Pfam" id="PF00583">
    <property type="entry name" value="Acetyltransf_1"/>
    <property type="match status" value="1"/>
</dbReference>
<name>A0A2N7RYG8_9MICC</name>
<evidence type="ECO:0000313" key="2">
    <source>
        <dbReference type="EMBL" id="PMQ18930.1"/>
    </source>
</evidence>
<feature type="domain" description="N-acetyltransferase" evidence="1">
    <location>
        <begin position="127"/>
        <end position="266"/>
    </location>
</feature>
<dbReference type="GeneID" id="303186461"/>
<dbReference type="Proteomes" id="UP000235739">
    <property type="component" value="Unassembled WGS sequence"/>
</dbReference>
<dbReference type="EMBL" id="PNQX01000003">
    <property type="protein sequence ID" value="PMQ18930.1"/>
    <property type="molecule type" value="Genomic_DNA"/>
</dbReference>
<sequence>MDTTLERYLRLYDEQLRTEAETSSALSVDKLGPLRLGTFANGRGFITYPRFTGREPQTLAQLAGPALEHFAAQPQISKVEFKTRGHDYAPGLAERLHSLGFVAQETESIMIGPLQALFSDEISPAGVELRRASSADEIEKMCRVVDRAFGEPYDPATTQALVSRMARNDGMELWVAWADGQMAGAGRLEPVAETEFAGLWGGGVLPEYRGRGIYRALVDARARSAAARGIRYVHSDSTEYSRPILERQGLVKVSSTTPYLWKRTATRTALSPATSAKAG</sequence>
<dbReference type="SUPFAM" id="SSF55729">
    <property type="entry name" value="Acyl-CoA N-acyltransferases (Nat)"/>
    <property type="match status" value="1"/>
</dbReference>
<gene>
    <name evidence="2" type="ORF">CIK84_16320</name>
</gene>
<evidence type="ECO:0000313" key="3">
    <source>
        <dbReference type="Proteomes" id="UP000235739"/>
    </source>
</evidence>
<accession>A0A2N7RYG8</accession>
<dbReference type="CDD" id="cd04301">
    <property type="entry name" value="NAT_SF"/>
    <property type="match status" value="1"/>
</dbReference>
<dbReference type="PROSITE" id="PS51186">
    <property type="entry name" value="GNAT"/>
    <property type="match status" value="1"/>
</dbReference>
<protein>
    <submittedName>
        <fullName evidence="2">GNAT family N-acetyltransferase</fullName>
    </submittedName>
</protein>
<dbReference type="InterPro" id="IPR016181">
    <property type="entry name" value="Acyl_CoA_acyltransferase"/>
</dbReference>
<dbReference type="OMA" id="WKLYGHD"/>
<dbReference type="RefSeq" id="WP_013350204.1">
    <property type="nucleotide sequence ID" value="NZ_JABUYH010000018.1"/>
</dbReference>
<dbReference type="Gene3D" id="3.40.630.30">
    <property type="match status" value="1"/>
</dbReference>
<dbReference type="AlphaFoldDB" id="A0A2N7RYG8"/>
<dbReference type="GO" id="GO:0016747">
    <property type="term" value="F:acyltransferase activity, transferring groups other than amino-acyl groups"/>
    <property type="evidence" value="ECO:0007669"/>
    <property type="project" value="InterPro"/>
</dbReference>